<comment type="caution">
    <text evidence="7">The sequence shown here is derived from an EMBL/GenBank/DDBJ whole genome shotgun (WGS) entry which is preliminary data.</text>
</comment>
<dbReference type="GO" id="GO:0046872">
    <property type="term" value="F:metal ion binding"/>
    <property type="evidence" value="ECO:0007669"/>
    <property type="project" value="UniProtKB-KW"/>
</dbReference>
<dbReference type="EMBL" id="PDOB01000036">
    <property type="protein sequence ID" value="PIL38426.1"/>
    <property type="molecule type" value="Genomic_DNA"/>
</dbReference>
<evidence type="ECO:0000313" key="7">
    <source>
        <dbReference type="EMBL" id="PIL38426.1"/>
    </source>
</evidence>
<dbReference type="SUPFAM" id="SSF46458">
    <property type="entry name" value="Globin-like"/>
    <property type="match status" value="1"/>
</dbReference>
<proteinExistence type="predicted"/>
<evidence type="ECO:0000256" key="3">
    <source>
        <dbReference type="ARBA" id="ARBA00022723"/>
    </source>
</evidence>
<keyword evidence="8" id="KW-1185">Reference proteome</keyword>
<dbReference type="Gene3D" id="1.10.490.10">
    <property type="entry name" value="Globins"/>
    <property type="match status" value="1"/>
</dbReference>
<dbReference type="Pfam" id="PF01152">
    <property type="entry name" value="Bac_globin"/>
    <property type="match status" value="1"/>
</dbReference>
<feature type="binding site" description="distal binding residue" evidence="5">
    <location>
        <position position="99"/>
    </location>
    <ligand>
        <name>heme</name>
        <dbReference type="ChEBI" id="CHEBI:30413"/>
    </ligand>
    <ligandPart>
        <name>Fe</name>
        <dbReference type="ChEBI" id="CHEBI:18248"/>
    </ligandPart>
</feature>
<keyword evidence="1" id="KW-0813">Transport</keyword>
<evidence type="ECO:0000256" key="6">
    <source>
        <dbReference type="SAM" id="SignalP"/>
    </source>
</evidence>
<keyword evidence="4 5" id="KW-0408">Iron</keyword>
<evidence type="ECO:0000256" key="4">
    <source>
        <dbReference type="ARBA" id="ARBA00023004"/>
    </source>
</evidence>
<evidence type="ECO:0000256" key="2">
    <source>
        <dbReference type="ARBA" id="ARBA00022617"/>
    </source>
</evidence>
<reference evidence="7 8" key="1">
    <citation type="submission" date="2017-10" db="EMBL/GenBank/DDBJ databases">
        <title>Massilia psychrophilum sp. nov., a novel purple-pigmented bacterium isolated from Tianshan glacier, Xinjiang Municipality, China.</title>
        <authorList>
            <person name="Wang H."/>
        </authorList>
    </citation>
    <scope>NUCLEOTIDE SEQUENCE [LARGE SCALE GENOMIC DNA]</scope>
    <source>
        <strain evidence="7 8">JCM 30813</strain>
    </source>
</reference>
<evidence type="ECO:0000256" key="5">
    <source>
        <dbReference type="PIRSR" id="PIRSR601486-1"/>
    </source>
</evidence>
<gene>
    <name evidence="7" type="ORF">CR103_17950</name>
</gene>
<keyword evidence="6" id="KW-0732">Signal</keyword>
<feature type="chain" id="PRO_5013856386" evidence="6">
    <location>
        <begin position="29"/>
        <end position="147"/>
    </location>
</feature>
<dbReference type="InterPro" id="IPR001486">
    <property type="entry name" value="Hemoglobin_trunc"/>
</dbReference>
<keyword evidence="2 5" id="KW-0349">Heme</keyword>
<sequence length="147" mass="15836">MKITFKRSAARVLAGAALALATLSPVHAADDATFRGLGGKPGIKNIVATLVPLVLADPRIKETFSDSDMKQVAMRLEEQFCMLSGGPCEYEGEPMKEVHGGMKITNAQFNALAEDLQIAMERNAIPSHVQNQLMATLAPMQRAIVTK</sequence>
<dbReference type="OrthoDB" id="9795814at2"/>
<dbReference type="AlphaFoldDB" id="A0A2G8SXA0"/>
<dbReference type="CDD" id="cd00454">
    <property type="entry name" value="TrHb1_N"/>
    <property type="match status" value="1"/>
</dbReference>
<dbReference type="InterPro" id="IPR012292">
    <property type="entry name" value="Globin/Proto"/>
</dbReference>
<dbReference type="RefSeq" id="WP_099917314.1">
    <property type="nucleotide sequence ID" value="NZ_BMHS01000020.1"/>
</dbReference>
<protein>
    <submittedName>
        <fullName evidence="7">Group 1 truncated hemoglobin</fullName>
    </submittedName>
</protein>
<organism evidence="7 8">
    <name type="scientific">Massilia psychrophila</name>
    <dbReference type="NCBI Taxonomy" id="1603353"/>
    <lineage>
        <taxon>Bacteria</taxon>
        <taxon>Pseudomonadati</taxon>
        <taxon>Pseudomonadota</taxon>
        <taxon>Betaproteobacteria</taxon>
        <taxon>Burkholderiales</taxon>
        <taxon>Oxalobacteraceae</taxon>
        <taxon>Telluria group</taxon>
        <taxon>Massilia</taxon>
    </lineage>
</organism>
<dbReference type="InterPro" id="IPR009050">
    <property type="entry name" value="Globin-like_sf"/>
</dbReference>
<name>A0A2G8SXA0_9BURK</name>
<evidence type="ECO:0000313" key="8">
    <source>
        <dbReference type="Proteomes" id="UP000228593"/>
    </source>
</evidence>
<feature type="signal peptide" evidence="6">
    <location>
        <begin position="1"/>
        <end position="28"/>
    </location>
</feature>
<keyword evidence="3 5" id="KW-0479">Metal-binding</keyword>
<dbReference type="GO" id="GO:0020037">
    <property type="term" value="F:heme binding"/>
    <property type="evidence" value="ECO:0007669"/>
    <property type="project" value="InterPro"/>
</dbReference>
<accession>A0A2G8SXA0</accession>
<dbReference type="Proteomes" id="UP000228593">
    <property type="component" value="Unassembled WGS sequence"/>
</dbReference>
<dbReference type="GO" id="GO:0019825">
    <property type="term" value="F:oxygen binding"/>
    <property type="evidence" value="ECO:0007669"/>
    <property type="project" value="InterPro"/>
</dbReference>
<evidence type="ECO:0000256" key="1">
    <source>
        <dbReference type="ARBA" id="ARBA00022448"/>
    </source>
</evidence>